<dbReference type="Gene3D" id="3.40.50.620">
    <property type="entry name" value="HUPs"/>
    <property type="match status" value="1"/>
</dbReference>
<feature type="non-terminal residue" evidence="8">
    <location>
        <position position="1"/>
    </location>
</feature>
<dbReference type="InterPro" id="IPR014729">
    <property type="entry name" value="Rossmann-like_a/b/a_fold"/>
</dbReference>
<evidence type="ECO:0000313" key="8">
    <source>
        <dbReference type="EMBL" id="EKC69579.1"/>
    </source>
</evidence>
<reference evidence="8" key="1">
    <citation type="journal article" date="2013" name="Environ. Microbiol.">
        <title>Microbiota from the distal guts of lean and obese adolescents exhibit partial functional redundancy besides clear differences in community structure.</title>
        <authorList>
            <person name="Ferrer M."/>
            <person name="Ruiz A."/>
            <person name="Lanza F."/>
            <person name="Haange S.B."/>
            <person name="Oberbach A."/>
            <person name="Till H."/>
            <person name="Bargiela R."/>
            <person name="Campoy C."/>
            <person name="Segura M.T."/>
            <person name="Richter M."/>
            <person name="von Bergen M."/>
            <person name="Seifert J."/>
            <person name="Suarez A."/>
        </authorList>
    </citation>
    <scope>NUCLEOTIDE SEQUENCE</scope>
</reference>
<organism evidence="8">
    <name type="scientific">human gut metagenome</name>
    <dbReference type="NCBI Taxonomy" id="408170"/>
    <lineage>
        <taxon>unclassified sequences</taxon>
        <taxon>metagenomes</taxon>
        <taxon>organismal metagenomes</taxon>
    </lineage>
</organism>
<evidence type="ECO:0000256" key="1">
    <source>
        <dbReference type="ARBA" id="ARBA00005594"/>
    </source>
</evidence>
<dbReference type="InterPro" id="IPR002302">
    <property type="entry name" value="Leu-tRNA-ligase"/>
</dbReference>
<accession>K1TPQ0</accession>
<proteinExistence type="inferred from homology"/>
<keyword evidence="5" id="KW-0067">ATP-binding</keyword>
<evidence type="ECO:0000256" key="6">
    <source>
        <dbReference type="ARBA" id="ARBA00022917"/>
    </source>
</evidence>
<dbReference type="GO" id="GO:0005524">
    <property type="term" value="F:ATP binding"/>
    <property type="evidence" value="ECO:0007669"/>
    <property type="project" value="UniProtKB-KW"/>
</dbReference>
<keyword evidence="4" id="KW-0547">Nucleotide-binding</keyword>
<dbReference type="GO" id="GO:0005829">
    <property type="term" value="C:cytosol"/>
    <property type="evidence" value="ECO:0007669"/>
    <property type="project" value="TreeGrafter"/>
</dbReference>
<protein>
    <recommendedName>
        <fullName evidence="2">leucine--tRNA ligase</fullName>
        <ecNumber evidence="2">6.1.1.4</ecNumber>
    </recommendedName>
</protein>
<evidence type="ECO:0000256" key="2">
    <source>
        <dbReference type="ARBA" id="ARBA00013164"/>
    </source>
</evidence>
<gene>
    <name evidence="8" type="ORF">LEA_08213</name>
</gene>
<evidence type="ECO:0000256" key="5">
    <source>
        <dbReference type="ARBA" id="ARBA00022840"/>
    </source>
</evidence>
<dbReference type="EC" id="6.1.1.4" evidence="2"/>
<evidence type="ECO:0000256" key="4">
    <source>
        <dbReference type="ARBA" id="ARBA00022741"/>
    </source>
</evidence>
<dbReference type="PANTHER" id="PTHR43740:SF2">
    <property type="entry name" value="LEUCINE--TRNA LIGASE, MITOCHONDRIAL"/>
    <property type="match status" value="1"/>
</dbReference>
<keyword evidence="6" id="KW-0648">Protein biosynthesis</keyword>
<dbReference type="AlphaFoldDB" id="K1TPQ0"/>
<comment type="similarity">
    <text evidence="1">Belongs to the class-I aminoacyl-tRNA synthetase family.</text>
</comment>
<dbReference type="GO" id="GO:0004823">
    <property type="term" value="F:leucine-tRNA ligase activity"/>
    <property type="evidence" value="ECO:0007669"/>
    <property type="project" value="UniProtKB-EC"/>
</dbReference>
<comment type="caution">
    <text evidence="8">The sequence shown here is derived from an EMBL/GenBank/DDBJ whole genome shotgun (WGS) entry which is preliminary data.</text>
</comment>
<dbReference type="SUPFAM" id="SSF52374">
    <property type="entry name" value="Nucleotidylyl transferase"/>
    <property type="match status" value="1"/>
</dbReference>
<evidence type="ECO:0000256" key="7">
    <source>
        <dbReference type="ARBA" id="ARBA00023146"/>
    </source>
</evidence>
<keyword evidence="7" id="KW-0030">Aminoacyl-tRNA synthetase</keyword>
<name>K1TPQ0_9ZZZZ</name>
<evidence type="ECO:0000256" key="3">
    <source>
        <dbReference type="ARBA" id="ARBA00022598"/>
    </source>
</evidence>
<dbReference type="EMBL" id="AJWY01005451">
    <property type="protein sequence ID" value="EKC69579.1"/>
    <property type="molecule type" value="Genomic_DNA"/>
</dbReference>
<dbReference type="GO" id="GO:0006429">
    <property type="term" value="P:leucyl-tRNA aminoacylation"/>
    <property type="evidence" value="ECO:0007669"/>
    <property type="project" value="InterPro"/>
</dbReference>
<sequence>YMIDESALPLELPEVAKFLPTETGEPPLGHAAKWAWNIVNKCVVENEKIDNITVFPLELNTMPGFAGSSAYYLRYMDPHNNQALVDKKTDEYWHNVDLYVGGTEHATGHLIYSRFWNKFLYDLGISVAEEPFQKLVNQA</sequence>
<dbReference type="PANTHER" id="PTHR43740">
    <property type="entry name" value="LEUCYL-TRNA SYNTHETASE"/>
    <property type="match status" value="1"/>
</dbReference>
<keyword evidence="3 8" id="KW-0436">Ligase</keyword>